<dbReference type="STRING" id="1193181.BN10_670013"/>
<dbReference type="RefSeq" id="WP_010850611.1">
    <property type="nucleotide sequence ID" value="NZ_HF570956.1"/>
</dbReference>
<dbReference type="EMBL" id="CAIZ01000138">
    <property type="protein sequence ID" value="CCH70768.1"/>
    <property type="molecule type" value="Genomic_DNA"/>
</dbReference>
<dbReference type="Gene3D" id="3.10.310.70">
    <property type="match status" value="1"/>
</dbReference>
<name>N0E1E4_9MICO</name>
<keyword evidence="3" id="KW-1185">Reference proteome</keyword>
<protein>
    <submittedName>
        <fullName evidence="2">Amidohydrolase 3</fullName>
    </submittedName>
</protein>
<dbReference type="eggNOG" id="COG1574">
    <property type="taxonomic scope" value="Bacteria"/>
</dbReference>
<dbReference type="Proteomes" id="UP000013167">
    <property type="component" value="Unassembled WGS sequence"/>
</dbReference>
<accession>N0E1E4</accession>
<dbReference type="AlphaFoldDB" id="N0E1E4"/>
<organism evidence="2 3">
    <name type="scientific">Phycicoccus elongatus Lp2</name>
    <dbReference type="NCBI Taxonomy" id="1193181"/>
    <lineage>
        <taxon>Bacteria</taxon>
        <taxon>Bacillati</taxon>
        <taxon>Actinomycetota</taxon>
        <taxon>Actinomycetes</taxon>
        <taxon>Micrococcales</taxon>
        <taxon>Intrasporangiaceae</taxon>
        <taxon>Phycicoccus</taxon>
    </lineage>
</organism>
<dbReference type="InterPro" id="IPR011059">
    <property type="entry name" value="Metal-dep_hydrolase_composite"/>
</dbReference>
<dbReference type="SUPFAM" id="SSF51338">
    <property type="entry name" value="Composite domain of metallo-dependent hydrolases"/>
    <property type="match status" value="1"/>
</dbReference>
<evidence type="ECO:0000259" key="1">
    <source>
        <dbReference type="Pfam" id="PF07969"/>
    </source>
</evidence>
<dbReference type="PANTHER" id="PTHR22642">
    <property type="entry name" value="IMIDAZOLONEPROPIONASE"/>
    <property type="match status" value="1"/>
</dbReference>
<gene>
    <name evidence="2" type="ORF">BN10_670013</name>
</gene>
<feature type="domain" description="Amidohydrolase 3" evidence="1">
    <location>
        <begin position="49"/>
        <end position="505"/>
    </location>
</feature>
<keyword evidence="2" id="KW-0378">Hydrolase</keyword>
<proteinExistence type="predicted"/>
<dbReference type="GO" id="GO:0016810">
    <property type="term" value="F:hydrolase activity, acting on carbon-nitrogen (but not peptide) bonds"/>
    <property type="evidence" value="ECO:0007669"/>
    <property type="project" value="InterPro"/>
</dbReference>
<evidence type="ECO:0000313" key="2">
    <source>
        <dbReference type="EMBL" id="CCH70768.1"/>
    </source>
</evidence>
<dbReference type="Gene3D" id="3.20.20.140">
    <property type="entry name" value="Metal-dependent hydrolases"/>
    <property type="match status" value="1"/>
</dbReference>
<dbReference type="SUPFAM" id="SSF51556">
    <property type="entry name" value="Metallo-dependent hydrolases"/>
    <property type="match status" value="1"/>
</dbReference>
<dbReference type="InterPro" id="IPR013108">
    <property type="entry name" value="Amidohydro_3"/>
</dbReference>
<dbReference type="PANTHER" id="PTHR22642:SF2">
    <property type="entry name" value="PROTEIN LONG AFTER FAR-RED 3"/>
    <property type="match status" value="1"/>
</dbReference>
<dbReference type="Pfam" id="PF07969">
    <property type="entry name" value="Amidohydro_3"/>
    <property type="match status" value="1"/>
</dbReference>
<dbReference type="HOGENOM" id="CLU_009942_3_0_11"/>
<evidence type="ECO:0000313" key="3">
    <source>
        <dbReference type="Proteomes" id="UP000013167"/>
    </source>
</evidence>
<reference evidence="2 3" key="1">
    <citation type="journal article" date="2013" name="ISME J.">
        <title>A metabolic model for members of the genus Tetrasphaera involved in enhanced biological phosphorus removal.</title>
        <authorList>
            <person name="Kristiansen R."/>
            <person name="Nguyen H.T.T."/>
            <person name="Saunders A.M."/>
            <person name="Nielsen J.L."/>
            <person name="Wimmer R."/>
            <person name="Le V.Q."/>
            <person name="McIlroy S.J."/>
            <person name="Petrovski S."/>
            <person name="Seviour R.J."/>
            <person name="Calteau A."/>
            <person name="Nielsen K.L."/>
            <person name="Nielsen P.H."/>
        </authorList>
    </citation>
    <scope>NUCLEOTIDE SEQUENCE [LARGE SCALE GENOMIC DNA]</scope>
    <source>
        <strain evidence="2 3">Lp2</strain>
    </source>
</reference>
<comment type="caution">
    <text evidence="2">The sequence shown here is derived from an EMBL/GenBank/DDBJ whole genome shotgun (WGS) entry which is preliminary data.</text>
</comment>
<dbReference type="Gene3D" id="2.30.40.10">
    <property type="entry name" value="Urease, subunit C, domain 1"/>
    <property type="match status" value="1"/>
</dbReference>
<dbReference type="InterPro" id="IPR032466">
    <property type="entry name" value="Metal_Hydrolase"/>
</dbReference>
<sequence length="512" mass="54419">MANASLLLRSVRLVPIGLGGRGGDPVDLRIVDGQVTQIAPTLGRRSAEQLIDAEGRWAIPGLWDQHTHPAMWALTRRRIDLVGATGPGDTLRRVAEHMRGIPAGTSLVLGYGHRSGDWTAQPSVAALDAVTGDRPVALASGDGHNGWLNSAALRLIGLPPRPGILAEEEWYAAYTRLEVHDPDSADPTEALRDALGRAHAKGVVGIRDFEFGSSFDTWPTRVASGLDTMRVRASVYPDRLEEVGALGLRTGDPLVPGQPLVTMGPLKIISDGSLNTLTAWCCEPYLGEDLLVTSSGAPNLDLEELVPIMARARALGVTAAIHAIGDAAVAATLDAFEASGQIGTMEHAQLVRWSDLPRMARLRVNASVQPAHVLDDRDVSQRWWGDRTERLYAFRAMVDAGIVLMLGSDAPVSPLDPWLAMAAAVHRSGDQRSPWHQEQAITVAEALSASIDGQPTLGVGSRGDIALLDADPLAVPTEGEGSPAHAAYLRGMQVAATIVAGRVVHTLSLRAL</sequence>
<dbReference type="OrthoDB" id="3238066at2"/>